<sequence>MDRAIESGLRLLSNLLIAVAGICLALMMVHVIADVALKYVANAPIPGTAEIVAHYYMVAAVFLPLPLVELNNRAIFVDLFYHMMRPLLQRASMLLAYGAQIAFFGVLAWQTSHDAMAAYAKGDLVEGIINVIIWPGRFFLPIGFWLAVAVSILRFLQVLTRRDWAEVTSPTPGDSAPEAV</sequence>
<dbReference type="EMBL" id="PDVP01000017">
    <property type="protein sequence ID" value="PHP65184.1"/>
    <property type="molecule type" value="Genomic_DNA"/>
</dbReference>
<comment type="similarity">
    <text evidence="8 9">Belongs to the TRAP transporter small permease family.</text>
</comment>
<feature type="transmembrane region" description="Helical" evidence="9">
    <location>
        <begin position="131"/>
        <end position="153"/>
    </location>
</feature>
<evidence type="ECO:0000256" key="1">
    <source>
        <dbReference type="ARBA" id="ARBA00004429"/>
    </source>
</evidence>
<protein>
    <recommendedName>
        <fullName evidence="9">TRAP transporter small permease protein</fullName>
    </recommendedName>
</protein>
<evidence type="ECO:0000256" key="8">
    <source>
        <dbReference type="ARBA" id="ARBA00038436"/>
    </source>
</evidence>
<gene>
    <name evidence="11" type="ORF">CSC94_19920</name>
</gene>
<comment type="subcellular location">
    <subcellularLocation>
        <location evidence="1 9">Cell inner membrane</location>
        <topology evidence="1 9">Multi-pass membrane protein</topology>
    </subcellularLocation>
</comment>
<dbReference type="PANTHER" id="PTHR35011">
    <property type="entry name" value="2,3-DIKETO-L-GULONATE TRAP TRANSPORTER SMALL PERMEASE PROTEIN YIAM"/>
    <property type="match status" value="1"/>
</dbReference>
<evidence type="ECO:0000256" key="4">
    <source>
        <dbReference type="ARBA" id="ARBA00022519"/>
    </source>
</evidence>
<dbReference type="GO" id="GO:0005886">
    <property type="term" value="C:plasma membrane"/>
    <property type="evidence" value="ECO:0007669"/>
    <property type="project" value="UniProtKB-SubCell"/>
</dbReference>
<dbReference type="PANTHER" id="PTHR35011:SF10">
    <property type="entry name" value="TRAP TRANSPORTER SMALL PERMEASE PROTEIN"/>
    <property type="match status" value="1"/>
</dbReference>
<name>A0A2G1QIA8_9HYPH</name>
<proteinExistence type="inferred from homology"/>
<evidence type="ECO:0000256" key="3">
    <source>
        <dbReference type="ARBA" id="ARBA00022475"/>
    </source>
</evidence>
<comment type="function">
    <text evidence="9">Part of the tripartite ATP-independent periplasmic (TRAP) transport system.</text>
</comment>
<dbReference type="RefSeq" id="WP_099308142.1">
    <property type="nucleotide sequence ID" value="NZ_PDVP01000017.1"/>
</dbReference>
<feature type="transmembrane region" description="Helical" evidence="9">
    <location>
        <begin position="53"/>
        <end position="70"/>
    </location>
</feature>
<dbReference type="Pfam" id="PF04290">
    <property type="entry name" value="DctQ"/>
    <property type="match status" value="1"/>
</dbReference>
<dbReference type="GO" id="GO:0015740">
    <property type="term" value="P:C4-dicarboxylate transport"/>
    <property type="evidence" value="ECO:0007669"/>
    <property type="project" value="TreeGrafter"/>
</dbReference>
<keyword evidence="7 9" id="KW-0472">Membrane</keyword>
<feature type="transmembrane region" description="Helical" evidence="9">
    <location>
        <begin position="91"/>
        <end position="111"/>
    </location>
</feature>
<reference evidence="11 12" key="1">
    <citation type="submission" date="2017-10" db="EMBL/GenBank/DDBJ databases">
        <title>Sedimentibacterium mangrovi gen. nov., sp. nov., a novel member of family Phyllobacteriacea isolated from mangrove sediment.</title>
        <authorList>
            <person name="Liao H."/>
            <person name="Tian Y."/>
        </authorList>
    </citation>
    <scope>NUCLEOTIDE SEQUENCE [LARGE SCALE GENOMIC DNA]</scope>
    <source>
        <strain evidence="11 12">X9-2-2</strain>
    </source>
</reference>
<accession>A0A2G1QIA8</accession>
<keyword evidence="12" id="KW-1185">Reference proteome</keyword>
<evidence type="ECO:0000256" key="9">
    <source>
        <dbReference type="RuleBase" id="RU369079"/>
    </source>
</evidence>
<comment type="caution">
    <text evidence="11">The sequence shown here is derived from an EMBL/GenBank/DDBJ whole genome shotgun (WGS) entry which is preliminary data.</text>
</comment>
<keyword evidence="3" id="KW-1003">Cell membrane</keyword>
<organism evidence="11 12">
    <name type="scientific">Zhengella mangrovi</name>
    <dbReference type="NCBI Taxonomy" id="1982044"/>
    <lineage>
        <taxon>Bacteria</taxon>
        <taxon>Pseudomonadati</taxon>
        <taxon>Pseudomonadota</taxon>
        <taxon>Alphaproteobacteria</taxon>
        <taxon>Hyphomicrobiales</taxon>
        <taxon>Notoacmeibacteraceae</taxon>
        <taxon>Zhengella</taxon>
    </lineage>
</organism>
<evidence type="ECO:0000256" key="2">
    <source>
        <dbReference type="ARBA" id="ARBA00022448"/>
    </source>
</evidence>
<keyword evidence="4 9" id="KW-0997">Cell inner membrane</keyword>
<keyword evidence="5 9" id="KW-0812">Transmembrane</keyword>
<dbReference type="AlphaFoldDB" id="A0A2G1QIA8"/>
<dbReference type="InterPro" id="IPR007387">
    <property type="entry name" value="TRAP_DctQ"/>
</dbReference>
<dbReference type="InterPro" id="IPR055348">
    <property type="entry name" value="DctQ"/>
</dbReference>
<evidence type="ECO:0000313" key="11">
    <source>
        <dbReference type="EMBL" id="PHP65184.1"/>
    </source>
</evidence>
<evidence type="ECO:0000256" key="5">
    <source>
        <dbReference type="ARBA" id="ARBA00022692"/>
    </source>
</evidence>
<feature type="transmembrane region" description="Helical" evidence="9">
    <location>
        <begin position="12"/>
        <end position="33"/>
    </location>
</feature>
<dbReference type="OrthoDB" id="4250245at2"/>
<evidence type="ECO:0000256" key="6">
    <source>
        <dbReference type="ARBA" id="ARBA00022989"/>
    </source>
</evidence>
<keyword evidence="2 9" id="KW-0813">Transport</keyword>
<feature type="domain" description="Tripartite ATP-independent periplasmic transporters DctQ component" evidence="10">
    <location>
        <begin position="27"/>
        <end position="160"/>
    </location>
</feature>
<dbReference type="Proteomes" id="UP000221168">
    <property type="component" value="Unassembled WGS sequence"/>
</dbReference>
<dbReference type="GO" id="GO:0022857">
    <property type="term" value="F:transmembrane transporter activity"/>
    <property type="evidence" value="ECO:0007669"/>
    <property type="project" value="UniProtKB-UniRule"/>
</dbReference>
<keyword evidence="6 9" id="KW-1133">Transmembrane helix</keyword>
<evidence type="ECO:0000313" key="12">
    <source>
        <dbReference type="Proteomes" id="UP000221168"/>
    </source>
</evidence>
<comment type="subunit">
    <text evidence="9">The complex comprises the extracytoplasmic solute receptor protein and the two transmembrane proteins.</text>
</comment>
<evidence type="ECO:0000259" key="10">
    <source>
        <dbReference type="Pfam" id="PF04290"/>
    </source>
</evidence>
<evidence type="ECO:0000256" key="7">
    <source>
        <dbReference type="ARBA" id="ARBA00023136"/>
    </source>
</evidence>